<dbReference type="PANTHER" id="PTHR35145:SF1">
    <property type="entry name" value="CYTOPLASMIC PROTEIN"/>
    <property type="match status" value="1"/>
</dbReference>
<dbReference type="InterPro" id="IPR038056">
    <property type="entry name" value="YjbR-like_sf"/>
</dbReference>
<dbReference type="STRING" id="714943.Mucpa_0345"/>
<dbReference type="InterPro" id="IPR007351">
    <property type="entry name" value="YjbR"/>
</dbReference>
<dbReference type="Pfam" id="PF04237">
    <property type="entry name" value="YjbR"/>
    <property type="match status" value="1"/>
</dbReference>
<dbReference type="EMBL" id="CM001403">
    <property type="protein sequence ID" value="EHQ24541.1"/>
    <property type="molecule type" value="Genomic_DNA"/>
</dbReference>
<reference evidence="1" key="1">
    <citation type="submission" date="2011-09" db="EMBL/GenBank/DDBJ databases">
        <title>The permanent draft genome of Mucilaginibacter paludis DSM 18603.</title>
        <authorList>
            <consortium name="US DOE Joint Genome Institute (JGI-PGF)"/>
            <person name="Lucas S."/>
            <person name="Han J."/>
            <person name="Lapidus A."/>
            <person name="Bruce D."/>
            <person name="Goodwin L."/>
            <person name="Pitluck S."/>
            <person name="Peters L."/>
            <person name="Kyrpides N."/>
            <person name="Mavromatis K."/>
            <person name="Ivanova N."/>
            <person name="Mikhailova N."/>
            <person name="Held B."/>
            <person name="Detter J.C."/>
            <person name="Tapia R."/>
            <person name="Han C."/>
            <person name="Land M."/>
            <person name="Hauser L."/>
            <person name="Markowitz V."/>
            <person name="Cheng J.-F."/>
            <person name="Hugenholtz P."/>
            <person name="Woyke T."/>
            <person name="Wu D."/>
            <person name="Tindall B."/>
            <person name="Brambilla E."/>
            <person name="Klenk H.-P."/>
            <person name="Eisen J.A."/>
        </authorList>
    </citation>
    <scope>NUCLEOTIDE SEQUENCE [LARGE SCALE GENOMIC DNA]</scope>
    <source>
        <strain evidence="1">DSM 18603</strain>
    </source>
</reference>
<dbReference type="AlphaFoldDB" id="H1YH39"/>
<sequence>MIFFQNSLIKNIQPNSSSYTIWRTIEFAAMTIEDIETICDQFTAVTKDIKWEDHLCFNVGGKMFLITTPDAFPPNASFKVTAEEYEELAARDGFKPAPHLARYKWVHVEDISRLNKREWEHDARQSYTLVVAKLPLKLKNQLSL</sequence>
<dbReference type="Gene3D" id="3.90.1150.30">
    <property type="match status" value="1"/>
</dbReference>
<organism evidence="1 2">
    <name type="scientific">Mucilaginibacter paludis DSM 18603</name>
    <dbReference type="NCBI Taxonomy" id="714943"/>
    <lineage>
        <taxon>Bacteria</taxon>
        <taxon>Pseudomonadati</taxon>
        <taxon>Bacteroidota</taxon>
        <taxon>Sphingobacteriia</taxon>
        <taxon>Sphingobacteriales</taxon>
        <taxon>Sphingobacteriaceae</taxon>
        <taxon>Mucilaginibacter</taxon>
    </lineage>
</organism>
<accession>H1YH39</accession>
<protein>
    <submittedName>
        <fullName evidence="1">Uncharacterized protein</fullName>
    </submittedName>
</protein>
<evidence type="ECO:0000313" key="2">
    <source>
        <dbReference type="Proteomes" id="UP000002774"/>
    </source>
</evidence>
<dbReference type="InterPro" id="IPR058532">
    <property type="entry name" value="YjbR/MT2646/Rv2570-like"/>
</dbReference>
<name>H1YH39_9SPHI</name>
<evidence type="ECO:0000313" key="1">
    <source>
        <dbReference type="EMBL" id="EHQ24541.1"/>
    </source>
</evidence>
<proteinExistence type="predicted"/>
<gene>
    <name evidence="1" type="ORF">Mucpa_0345</name>
</gene>
<keyword evidence="2" id="KW-1185">Reference proteome</keyword>
<dbReference type="PANTHER" id="PTHR35145">
    <property type="entry name" value="CYTOPLASMIC PROTEIN-RELATED"/>
    <property type="match status" value="1"/>
</dbReference>
<dbReference type="Proteomes" id="UP000002774">
    <property type="component" value="Chromosome"/>
</dbReference>
<dbReference type="eggNOG" id="COG2315">
    <property type="taxonomic scope" value="Bacteria"/>
</dbReference>
<dbReference type="SUPFAM" id="SSF142906">
    <property type="entry name" value="YjbR-like"/>
    <property type="match status" value="1"/>
</dbReference>
<dbReference type="HOGENOM" id="CLU_105851_4_1_10"/>